<dbReference type="PANTHER" id="PTHR21301:SF10">
    <property type="entry name" value="REVERSE TRANSCRIPTASE DOMAIN-CONTAINING PROTEIN"/>
    <property type="match status" value="1"/>
</dbReference>
<evidence type="ECO:0000313" key="1">
    <source>
        <dbReference type="EMBL" id="KAJ8893836.1"/>
    </source>
</evidence>
<dbReference type="PANTHER" id="PTHR21301">
    <property type="entry name" value="REVERSE TRANSCRIPTASE"/>
    <property type="match status" value="1"/>
</dbReference>
<gene>
    <name evidence="1" type="ORF">PR048_006437</name>
</gene>
<organism evidence="1 2">
    <name type="scientific">Dryococelus australis</name>
    <dbReference type="NCBI Taxonomy" id="614101"/>
    <lineage>
        <taxon>Eukaryota</taxon>
        <taxon>Metazoa</taxon>
        <taxon>Ecdysozoa</taxon>
        <taxon>Arthropoda</taxon>
        <taxon>Hexapoda</taxon>
        <taxon>Insecta</taxon>
        <taxon>Pterygota</taxon>
        <taxon>Neoptera</taxon>
        <taxon>Polyneoptera</taxon>
        <taxon>Phasmatodea</taxon>
        <taxon>Verophasmatodea</taxon>
        <taxon>Anareolatae</taxon>
        <taxon>Phasmatidae</taxon>
        <taxon>Eurycanthinae</taxon>
        <taxon>Dryococelus</taxon>
    </lineage>
</organism>
<evidence type="ECO:0008006" key="3">
    <source>
        <dbReference type="Google" id="ProtNLM"/>
    </source>
</evidence>
<keyword evidence="2" id="KW-1185">Reference proteome</keyword>
<protein>
    <recommendedName>
        <fullName evidence="3">Reverse transcriptase domain-containing protein</fullName>
    </recommendedName>
</protein>
<name>A0ABQ9IB23_9NEOP</name>
<dbReference type="EMBL" id="JARBHB010000002">
    <property type="protein sequence ID" value="KAJ8893836.1"/>
    <property type="molecule type" value="Genomic_DNA"/>
</dbReference>
<sequence length="594" mass="66978">MPFSQRHGRKHTERHAALLAARQLSALPEPTLERQAEWDRATQLRHESVSTAPDVRLQLIQPAGAANDAAGGNGTVGTFTKELITTACAIAMFCWLSHLHQAASCRTLQYGGRALLVINLEMPHSVKQLSSYIKDTGHYLEHLRNLGPILQNAYMVTIDVTSLYTNIPHSSSLFAKEHYFKQKLPHSKTSTAFLVNNQQQQLPISRHTLPLGQRHINGYTYGPNLYQSVHGQARRKHPQVTNQPNHTAKRLTHFLNNLNAHSSLKFTWSYTKTKAIFLDVELSFHNDTIHTAIHAKPTNNLHYLNFDIYHPYHAKKSQLYSLAKAKCICSTNTRAFLDKGYPRHLVHEQIQQAISNNGTQTKVNKSDISLVIPYHVDLSKFRNILYSEYKILASLPQTQDLLSKLLRLVFKRPSNLCSKMVCRKLQPTTKVNQIIIPKGSHPWNSSSCGTCAIHQPTTSFNSRLTSHTYPIQENEWPQAIAGHTNNLQDKPVAANAASHNKDFDSCYTIPGIFQFSRPTIVCHPATRFTTNSALPPYRNFPSTGHFSPLILLSLATQPLIQLQRNLQLAVIFLVLALPLRKFNTPLVALRERGQ</sequence>
<accession>A0ABQ9IB23</accession>
<comment type="caution">
    <text evidence="1">The sequence shown here is derived from an EMBL/GenBank/DDBJ whole genome shotgun (WGS) entry which is preliminary data.</text>
</comment>
<reference evidence="1 2" key="1">
    <citation type="submission" date="2023-02" db="EMBL/GenBank/DDBJ databases">
        <title>LHISI_Scaffold_Assembly.</title>
        <authorList>
            <person name="Stuart O.P."/>
            <person name="Cleave R."/>
            <person name="Magrath M.J.L."/>
            <person name="Mikheyev A.S."/>
        </authorList>
    </citation>
    <scope>NUCLEOTIDE SEQUENCE [LARGE SCALE GENOMIC DNA]</scope>
    <source>
        <strain evidence="1">Daus_M_001</strain>
        <tissue evidence="1">Leg muscle</tissue>
    </source>
</reference>
<dbReference type="Proteomes" id="UP001159363">
    <property type="component" value="Chromosome 2"/>
</dbReference>
<proteinExistence type="predicted"/>
<evidence type="ECO:0000313" key="2">
    <source>
        <dbReference type="Proteomes" id="UP001159363"/>
    </source>
</evidence>